<comment type="caution">
    <text evidence="1">The sequence shown here is derived from an EMBL/GenBank/DDBJ whole genome shotgun (WGS) entry which is preliminary data.</text>
</comment>
<organism evidence="1 2">
    <name type="scientific">Necator americanus</name>
    <name type="common">Human hookworm</name>
    <dbReference type="NCBI Taxonomy" id="51031"/>
    <lineage>
        <taxon>Eukaryota</taxon>
        <taxon>Metazoa</taxon>
        <taxon>Ecdysozoa</taxon>
        <taxon>Nematoda</taxon>
        <taxon>Chromadorea</taxon>
        <taxon>Rhabditida</taxon>
        <taxon>Rhabditina</taxon>
        <taxon>Rhabditomorpha</taxon>
        <taxon>Strongyloidea</taxon>
        <taxon>Ancylostomatidae</taxon>
        <taxon>Bunostominae</taxon>
        <taxon>Necator</taxon>
    </lineage>
</organism>
<keyword evidence="2" id="KW-1185">Reference proteome</keyword>
<gene>
    <name evidence="1" type="primary">Necator_chrIII.g9916</name>
    <name evidence="1" type="ORF">RB195_009151</name>
</gene>
<proteinExistence type="predicted"/>
<name>A0ABR1CUJ9_NECAM</name>
<evidence type="ECO:0000313" key="2">
    <source>
        <dbReference type="Proteomes" id="UP001303046"/>
    </source>
</evidence>
<reference evidence="1 2" key="1">
    <citation type="submission" date="2023-08" db="EMBL/GenBank/DDBJ databases">
        <title>A Necator americanus chromosomal reference genome.</title>
        <authorList>
            <person name="Ilik V."/>
            <person name="Petrzelkova K.J."/>
            <person name="Pardy F."/>
            <person name="Fuh T."/>
            <person name="Niatou-Singa F.S."/>
            <person name="Gouil Q."/>
            <person name="Baker L."/>
            <person name="Ritchie M.E."/>
            <person name="Jex A.R."/>
            <person name="Gazzola D."/>
            <person name="Li H."/>
            <person name="Toshio Fujiwara R."/>
            <person name="Zhan B."/>
            <person name="Aroian R.V."/>
            <person name="Pafco B."/>
            <person name="Schwarz E.M."/>
        </authorList>
    </citation>
    <scope>NUCLEOTIDE SEQUENCE [LARGE SCALE GENOMIC DNA]</scope>
    <source>
        <strain evidence="1 2">Aroian</strain>
        <tissue evidence="1">Whole animal</tissue>
    </source>
</reference>
<evidence type="ECO:0000313" key="1">
    <source>
        <dbReference type="EMBL" id="KAK6741120.1"/>
    </source>
</evidence>
<protein>
    <submittedName>
        <fullName evidence="1">Uncharacterized protein</fullName>
    </submittedName>
</protein>
<sequence>MEKVFRRSTTNQTNLAPSYRPWRDERLSSHWSGIEPPTDHRAATAEPLTDCATLPHYLIHHSIKKRSLLSSVDKMRCMLMVLLNDDYMNVI</sequence>
<accession>A0ABR1CUJ9</accession>
<dbReference type="EMBL" id="JAVFWL010000003">
    <property type="protein sequence ID" value="KAK6741120.1"/>
    <property type="molecule type" value="Genomic_DNA"/>
</dbReference>
<dbReference type="Proteomes" id="UP001303046">
    <property type="component" value="Unassembled WGS sequence"/>
</dbReference>